<dbReference type="GO" id="GO:0005739">
    <property type="term" value="C:mitochondrion"/>
    <property type="evidence" value="ECO:0007669"/>
    <property type="project" value="TreeGrafter"/>
</dbReference>
<dbReference type="GO" id="GO:0003743">
    <property type="term" value="F:translation initiation factor activity"/>
    <property type="evidence" value="ECO:0007669"/>
    <property type="project" value="UniProtKB-KW"/>
</dbReference>
<feature type="region of interest" description="Disordered" evidence="4">
    <location>
        <begin position="128"/>
        <end position="149"/>
    </location>
</feature>
<dbReference type="STRING" id="155417.A0A4Q4T5J0"/>
<dbReference type="SUPFAM" id="SSF55200">
    <property type="entry name" value="Translation initiation factor IF3, C-terminal domain"/>
    <property type="match status" value="1"/>
</dbReference>
<proteinExistence type="inferred from homology"/>
<protein>
    <recommendedName>
        <fullName evidence="7">Translation initiation factor 3 C-terminal domain-containing protein</fullName>
    </recommendedName>
</protein>
<feature type="region of interest" description="Disordered" evidence="4">
    <location>
        <begin position="274"/>
        <end position="297"/>
    </location>
</feature>
<evidence type="ECO:0000313" key="6">
    <source>
        <dbReference type="Proteomes" id="UP000293360"/>
    </source>
</evidence>
<evidence type="ECO:0000256" key="1">
    <source>
        <dbReference type="ARBA" id="ARBA00005439"/>
    </source>
</evidence>
<dbReference type="PANTHER" id="PTHR10938">
    <property type="entry name" value="TRANSLATION INITIATION FACTOR IF-3"/>
    <property type="match status" value="1"/>
</dbReference>
<dbReference type="EMBL" id="QJNU01000359">
    <property type="protein sequence ID" value="RYP01444.1"/>
    <property type="molecule type" value="Genomic_DNA"/>
</dbReference>
<dbReference type="GO" id="GO:0070124">
    <property type="term" value="P:mitochondrial translational initiation"/>
    <property type="evidence" value="ECO:0007669"/>
    <property type="project" value="TreeGrafter"/>
</dbReference>
<dbReference type="GO" id="GO:0032790">
    <property type="term" value="P:ribosome disassembly"/>
    <property type="evidence" value="ECO:0007669"/>
    <property type="project" value="TreeGrafter"/>
</dbReference>
<accession>A0A4Q4T5J0</accession>
<evidence type="ECO:0008006" key="7">
    <source>
        <dbReference type="Google" id="ProtNLM"/>
    </source>
</evidence>
<keyword evidence="2" id="KW-0396">Initiation factor</keyword>
<reference evidence="5 6" key="1">
    <citation type="submission" date="2018-06" db="EMBL/GenBank/DDBJ databases">
        <title>Complete Genomes of Monosporascus.</title>
        <authorList>
            <person name="Robinson A.J."/>
            <person name="Natvig D.O."/>
        </authorList>
    </citation>
    <scope>NUCLEOTIDE SEQUENCE [LARGE SCALE GENOMIC DNA]</scope>
    <source>
        <strain evidence="5 6">CBS 110550</strain>
    </source>
</reference>
<dbReference type="Proteomes" id="UP000293360">
    <property type="component" value="Unassembled WGS sequence"/>
</dbReference>
<evidence type="ECO:0000313" key="5">
    <source>
        <dbReference type="EMBL" id="RYP01444.1"/>
    </source>
</evidence>
<keyword evidence="3" id="KW-0648">Protein biosynthesis</keyword>
<dbReference type="PANTHER" id="PTHR10938:SF0">
    <property type="entry name" value="TRANSLATION INITIATION FACTOR IF-3, MITOCHONDRIAL"/>
    <property type="match status" value="1"/>
</dbReference>
<dbReference type="AlphaFoldDB" id="A0A4Q4T5J0"/>
<gene>
    <name evidence="5" type="ORF">DL764_006214</name>
</gene>
<sequence length="297" mass="31876">MNMRHPPCIFSPAQALRHIFLSSTPNNAAFAPIYLSPLVLRAAATTATPRIAAAPASAPFLIKSRALSTTAPLRKKVDRVKRRQINGQIPYKWIRLVQADGSLSPEARQTDDVLMGLDLKTWTLELLAPPPAPRDPDSDADADSNSNVDAGPPAAICRIVDRAAATAAAEEAARAARRKAVGTKELELNWAIAPHDLAHKLRRLREFLGKGMQVEVMLARKRGGRAAAKDEAEALLARVREAALEGVPGAKEVRKMSGTVGGVVHLYFEGPPEKMRKKAAAEAKGGGEGEGEERGDE</sequence>
<feature type="compositionally biased region" description="Basic and acidic residues" evidence="4">
    <location>
        <begin position="274"/>
        <end position="287"/>
    </location>
</feature>
<name>A0A4Q4T5J0_9PEZI</name>
<dbReference type="InterPro" id="IPR036788">
    <property type="entry name" value="T_IF-3_C_sf"/>
</dbReference>
<comment type="caution">
    <text evidence="5">The sequence shown here is derived from an EMBL/GenBank/DDBJ whole genome shotgun (WGS) entry which is preliminary data.</text>
</comment>
<evidence type="ECO:0000256" key="3">
    <source>
        <dbReference type="ARBA" id="ARBA00022917"/>
    </source>
</evidence>
<evidence type="ECO:0000256" key="2">
    <source>
        <dbReference type="ARBA" id="ARBA00022540"/>
    </source>
</evidence>
<evidence type="ECO:0000256" key="4">
    <source>
        <dbReference type="SAM" id="MobiDB-lite"/>
    </source>
</evidence>
<dbReference type="Gene3D" id="3.30.110.10">
    <property type="entry name" value="Translation initiation factor 3 (IF-3), C-terminal domain"/>
    <property type="match status" value="1"/>
</dbReference>
<dbReference type="OrthoDB" id="21573at2759"/>
<comment type="similarity">
    <text evidence="1">Belongs to the IF-3 family.</text>
</comment>
<dbReference type="GO" id="GO:0043022">
    <property type="term" value="F:ribosome binding"/>
    <property type="evidence" value="ECO:0007669"/>
    <property type="project" value="TreeGrafter"/>
</dbReference>
<organism evidence="5 6">
    <name type="scientific">Monosporascus ibericus</name>
    <dbReference type="NCBI Taxonomy" id="155417"/>
    <lineage>
        <taxon>Eukaryota</taxon>
        <taxon>Fungi</taxon>
        <taxon>Dikarya</taxon>
        <taxon>Ascomycota</taxon>
        <taxon>Pezizomycotina</taxon>
        <taxon>Sordariomycetes</taxon>
        <taxon>Xylariomycetidae</taxon>
        <taxon>Xylariales</taxon>
        <taxon>Xylariales incertae sedis</taxon>
        <taxon>Monosporascus</taxon>
    </lineage>
</organism>
<dbReference type="InterPro" id="IPR001288">
    <property type="entry name" value="Translation_initiation_fac_3"/>
</dbReference>
<keyword evidence="6" id="KW-1185">Reference proteome</keyword>